<dbReference type="PANTHER" id="PTHR43110:SF1">
    <property type="entry name" value="THIOL PEROXIDASE"/>
    <property type="match status" value="1"/>
</dbReference>
<organism evidence="6 7">
    <name type="scientific">Aerococcus kribbianus</name>
    <dbReference type="NCBI Taxonomy" id="2999064"/>
    <lineage>
        <taxon>Bacteria</taxon>
        <taxon>Bacillati</taxon>
        <taxon>Bacillota</taxon>
        <taxon>Bacilli</taxon>
        <taxon>Lactobacillales</taxon>
        <taxon>Aerococcaceae</taxon>
        <taxon>Aerococcus</taxon>
    </lineage>
</organism>
<feature type="domain" description="Thioredoxin" evidence="5">
    <location>
        <begin position="18"/>
        <end position="165"/>
    </location>
</feature>
<keyword evidence="7" id="KW-1185">Reference proteome</keyword>
<name>A0A9X3FQG6_9LACT</name>
<dbReference type="PANTHER" id="PTHR43110">
    <property type="entry name" value="THIOL PEROXIDASE"/>
    <property type="match status" value="1"/>
</dbReference>
<dbReference type="RefSeq" id="WP_268752310.1">
    <property type="nucleotide sequence ID" value="NZ_JAPRFQ010000002.1"/>
</dbReference>
<evidence type="ECO:0000256" key="2">
    <source>
        <dbReference type="ARBA" id="ARBA00022862"/>
    </source>
</evidence>
<keyword evidence="3" id="KW-1015">Disulfide bond</keyword>
<keyword evidence="4" id="KW-0676">Redox-active center</keyword>
<dbReference type="PROSITE" id="PS51352">
    <property type="entry name" value="THIOREDOXIN_2"/>
    <property type="match status" value="1"/>
</dbReference>
<evidence type="ECO:0000256" key="4">
    <source>
        <dbReference type="ARBA" id="ARBA00023284"/>
    </source>
</evidence>
<proteinExistence type="predicted"/>
<evidence type="ECO:0000256" key="1">
    <source>
        <dbReference type="ARBA" id="ARBA00022559"/>
    </source>
</evidence>
<dbReference type="GO" id="GO:0004601">
    <property type="term" value="F:peroxidase activity"/>
    <property type="evidence" value="ECO:0007669"/>
    <property type="project" value="UniProtKB-KW"/>
</dbReference>
<comment type="caution">
    <text evidence="6">The sequence shown here is derived from an EMBL/GenBank/DDBJ whole genome shotgun (WGS) entry which is preliminary data.</text>
</comment>
<dbReference type="EMBL" id="JAPRFR010000002">
    <property type="protein sequence ID" value="MCZ0725979.1"/>
    <property type="molecule type" value="Genomic_DNA"/>
</dbReference>
<dbReference type="InterPro" id="IPR036249">
    <property type="entry name" value="Thioredoxin-like_sf"/>
</dbReference>
<accession>A0A9X3FQG6</accession>
<evidence type="ECO:0000313" key="7">
    <source>
        <dbReference type="Proteomes" id="UP001146670"/>
    </source>
</evidence>
<sequence>MTSVTFKGESVDLQGQLPELNQPAPDFSVQDVEGQSVSKADFAGKTLLISVVPDIDTSVCSIQSDKINDYAKIAAEDIAVVTISLNDNDSLKTWADEHEAVIPLYNEASKFGKDYGVYIPELDKLARSIFVIDSQGQLAYQELVSEVTNEPDYEKAFAAVEEVKD</sequence>
<dbReference type="Gene3D" id="3.40.30.10">
    <property type="entry name" value="Glutaredoxin"/>
    <property type="match status" value="1"/>
</dbReference>
<dbReference type="InterPro" id="IPR013766">
    <property type="entry name" value="Thioredoxin_domain"/>
</dbReference>
<evidence type="ECO:0000259" key="5">
    <source>
        <dbReference type="PROSITE" id="PS51352"/>
    </source>
</evidence>
<dbReference type="Proteomes" id="UP001146670">
    <property type="component" value="Unassembled WGS sequence"/>
</dbReference>
<reference evidence="6" key="1">
    <citation type="submission" date="2022-12" db="EMBL/GenBank/DDBJ databases">
        <title>Description and comparative metabolic analysis of Aerococcus sp. nov., isolated from the feces of a pig.</title>
        <authorList>
            <person name="Chang Y.-H."/>
        </authorList>
    </citation>
    <scope>NUCLEOTIDE SEQUENCE</scope>
    <source>
        <strain evidence="6">YH-aer222</strain>
    </source>
</reference>
<keyword evidence="1" id="KW-0575">Peroxidase</keyword>
<keyword evidence="1" id="KW-0560">Oxidoreductase</keyword>
<keyword evidence="2" id="KW-0049">Antioxidant</keyword>
<evidence type="ECO:0000313" key="6">
    <source>
        <dbReference type="EMBL" id="MCZ0725979.1"/>
    </source>
</evidence>
<dbReference type="SUPFAM" id="SSF52833">
    <property type="entry name" value="Thioredoxin-like"/>
    <property type="match status" value="1"/>
</dbReference>
<dbReference type="InterPro" id="IPR050455">
    <property type="entry name" value="Tpx_Peroxidase_subfamily"/>
</dbReference>
<gene>
    <name evidence="6" type="ORF">OW157_05265</name>
</gene>
<protein>
    <submittedName>
        <fullName evidence="6">Redoxin family protein</fullName>
    </submittedName>
</protein>
<evidence type="ECO:0000256" key="3">
    <source>
        <dbReference type="ARBA" id="ARBA00023157"/>
    </source>
</evidence>
<dbReference type="Pfam" id="PF08534">
    <property type="entry name" value="Redoxin"/>
    <property type="match status" value="1"/>
</dbReference>
<dbReference type="AlphaFoldDB" id="A0A9X3FQG6"/>
<dbReference type="InterPro" id="IPR013740">
    <property type="entry name" value="Redoxin"/>
</dbReference>